<evidence type="ECO:0008006" key="3">
    <source>
        <dbReference type="Google" id="ProtNLM"/>
    </source>
</evidence>
<dbReference type="Proteomes" id="UP000256710">
    <property type="component" value="Unassembled WGS sequence"/>
</dbReference>
<name>A0ABY1V139_9BURK</name>
<sequence>MTLRLKGVIAALYRRPDDGIRQVFALSRDEAERLPRLPWVAIISIIAPGRHPANVDGFEHVVRASFADVDFLSPNLSQRARASLGEAFTVEQAQVIRRFVESLPSDVTSVVIHCEGGYSRSCAVALALHRLYGYHVVLRRLAQTNPSVVILMMGEGRPQRKTRRGQV</sequence>
<gene>
    <name evidence="1" type="ORF">CBM2605_A260042</name>
</gene>
<keyword evidence="2" id="KW-1185">Reference proteome</keyword>
<dbReference type="SUPFAM" id="SSF52799">
    <property type="entry name" value="(Phosphotyrosine protein) phosphatases II"/>
    <property type="match status" value="1"/>
</dbReference>
<accession>A0ABY1V139</accession>
<proteinExistence type="predicted"/>
<organism evidence="1 2">
    <name type="scientific">Cupriavidus neocaledonicus</name>
    <dbReference type="NCBI Taxonomy" id="1040979"/>
    <lineage>
        <taxon>Bacteria</taxon>
        <taxon>Pseudomonadati</taxon>
        <taxon>Pseudomonadota</taxon>
        <taxon>Betaproteobacteria</taxon>
        <taxon>Burkholderiales</taxon>
        <taxon>Burkholderiaceae</taxon>
        <taxon>Cupriavidus</taxon>
    </lineage>
</organism>
<comment type="caution">
    <text evidence="1">The sequence shown here is derived from an EMBL/GenBank/DDBJ whole genome shotgun (WGS) entry which is preliminary data.</text>
</comment>
<dbReference type="EMBL" id="OFTC01000019">
    <property type="protein sequence ID" value="SOZ36203.1"/>
    <property type="molecule type" value="Genomic_DNA"/>
</dbReference>
<evidence type="ECO:0000313" key="2">
    <source>
        <dbReference type="Proteomes" id="UP000256710"/>
    </source>
</evidence>
<protein>
    <recommendedName>
        <fullName evidence="3">Tyrosine specific protein phosphatases domain-containing protein</fullName>
    </recommendedName>
</protein>
<reference evidence="1 2" key="1">
    <citation type="submission" date="2018-01" db="EMBL/GenBank/DDBJ databases">
        <authorList>
            <person name="Clerissi C."/>
        </authorList>
    </citation>
    <scope>NUCLEOTIDE SEQUENCE [LARGE SCALE GENOMIC DNA]</scope>
    <source>
        <strain evidence="1">Cupriavidus taiwanensis STM 6082</strain>
    </source>
</reference>
<dbReference type="InterPro" id="IPR029021">
    <property type="entry name" value="Prot-tyrosine_phosphatase-like"/>
</dbReference>
<evidence type="ECO:0000313" key="1">
    <source>
        <dbReference type="EMBL" id="SOZ36203.1"/>
    </source>
</evidence>